<accession>X1C0K9</accession>
<feature type="non-terminal residue" evidence="1">
    <location>
        <position position="276"/>
    </location>
</feature>
<sequence>MKDLYTYRELFISMNNHKIINPHRKPDEWYLKYDFEIPERIIFGNSIGWTESKRKECMQELAEYDLLYDERLPHFERIEKQISKTHVKSLIKIERNARSRDIYIKEKKIDEKVVKKLNYIIKSDEEREFIRNNKPIEENEDRIDYKIESKSISYSKEYVEKVMNNESILRDEQYKEKFKSIYGKLKEFHDKFEEIQQQEELENENELSDIPEDVFTGFPGYWGMTKYNHELSHIFWKYNSFEGNKRLLDHCKEEIVSLRTQVSEENLDLYEIEGYE</sequence>
<protein>
    <submittedName>
        <fullName evidence="1">Uncharacterized protein</fullName>
    </submittedName>
</protein>
<organism evidence="1">
    <name type="scientific">marine sediment metagenome</name>
    <dbReference type="NCBI Taxonomy" id="412755"/>
    <lineage>
        <taxon>unclassified sequences</taxon>
        <taxon>metagenomes</taxon>
        <taxon>ecological metagenomes</taxon>
    </lineage>
</organism>
<reference evidence="1" key="1">
    <citation type="journal article" date="2014" name="Front. Microbiol.">
        <title>High frequency of phylogenetically diverse reductive dehalogenase-homologous genes in deep subseafloor sedimentary metagenomes.</title>
        <authorList>
            <person name="Kawai M."/>
            <person name="Futagami T."/>
            <person name="Toyoda A."/>
            <person name="Takaki Y."/>
            <person name="Nishi S."/>
            <person name="Hori S."/>
            <person name="Arai W."/>
            <person name="Tsubouchi T."/>
            <person name="Morono Y."/>
            <person name="Uchiyama I."/>
            <person name="Ito T."/>
            <person name="Fujiyama A."/>
            <person name="Inagaki F."/>
            <person name="Takami H."/>
        </authorList>
    </citation>
    <scope>NUCLEOTIDE SEQUENCE</scope>
    <source>
        <strain evidence="1">Expedition CK06-06</strain>
    </source>
</reference>
<dbReference type="EMBL" id="BART01018777">
    <property type="protein sequence ID" value="GAG77916.1"/>
    <property type="molecule type" value="Genomic_DNA"/>
</dbReference>
<gene>
    <name evidence="1" type="ORF">S01H4_35338</name>
</gene>
<comment type="caution">
    <text evidence="1">The sequence shown here is derived from an EMBL/GenBank/DDBJ whole genome shotgun (WGS) entry which is preliminary data.</text>
</comment>
<evidence type="ECO:0000313" key="1">
    <source>
        <dbReference type="EMBL" id="GAG77916.1"/>
    </source>
</evidence>
<proteinExistence type="predicted"/>
<name>X1C0K9_9ZZZZ</name>
<dbReference type="AlphaFoldDB" id="X1C0K9"/>